<dbReference type="Proteomes" id="UP000046395">
    <property type="component" value="Unassembled WGS sequence"/>
</dbReference>
<dbReference type="CDD" id="cd00303">
    <property type="entry name" value="retropepsin_like"/>
    <property type="match status" value="1"/>
</dbReference>
<evidence type="ECO:0000259" key="13">
    <source>
        <dbReference type="PROSITE" id="PS50158"/>
    </source>
</evidence>
<keyword evidence="11" id="KW-0862">Zinc</keyword>
<dbReference type="PROSITE" id="PS50878">
    <property type="entry name" value="RT_POL"/>
    <property type="match status" value="1"/>
</dbReference>
<feature type="compositionally biased region" description="Basic and acidic residues" evidence="12">
    <location>
        <begin position="1"/>
        <end position="11"/>
    </location>
</feature>
<dbReference type="InterPro" id="IPR041577">
    <property type="entry name" value="RT_RNaseH_2"/>
</dbReference>
<feature type="region of interest" description="Disordered" evidence="12">
    <location>
        <begin position="1"/>
        <end position="31"/>
    </location>
</feature>
<keyword evidence="2" id="KW-0808">Transferase</keyword>
<keyword evidence="15" id="KW-1185">Reference proteome</keyword>
<dbReference type="CDD" id="cd01647">
    <property type="entry name" value="RT_LTR"/>
    <property type="match status" value="1"/>
</dbReference>
<sequence>MRETRRHKAEEAVTVDGACSGGDGGKDEGQRCGVVEQRKPSAGAAEGSSRLWCRPPPCFSPGMDVDIWLNRLNDYLEANDVPETKRMAVLKSFVDDEVYSVLAEEGQMATFGELTTCLKRRYGPNESQLVTWMRFIRRRQCPTESLDDFADELRKLGRLTARSDVDLHGQFISGILDQEVQASLVKADTKSFTEAVRMAKHFASIQASVEQVRRCRRTESIERHADDRSQNVHSNEASQTAFASELRRLESRLSRLELPEQTFQRNEWSDSACQRRSLNACFVCGRMGHLSRHCPDRRRPSTNGQPTNNADSTAMSLRPNGNNRQGKVLSIMVNVGGKDVEALVDTGAVSCFAHRNLLLQNGINVDPWVGPAFRGVDGRTVIPVGRAKLTVMYEGQPLNMDVAVLADPPCTLALGTEALMKLGIGIEFSPDGWRINRIVWSSPPTLEEKGLKGTDKAAPSPAVTGRLINEVGSVILRPDRELKQLELGERLATEERSRLSKLVSVFGFLFDQPLVGGSNGHGVRHRIPTGDVNPIQCRPYRVSRLEREAISRQVEEMVRNGIVEESQSSWAFPVVMVRKKDGSWRFCVDYRKLNAVTARDVHPLPRMDDVLDRLGGSKYFSRLDLRNGYWQLEVEENDRPKTAFVTPDGLYQFKRMPFGLANAPATFSRLMNRILHSAMERHCIACLDDILIFTPVFEQHLLKLEQVFRILGDNGLRLNPAKCLLGTHEVEYLGHVIDAIGVRPDPAKIEGINSFPTPRTVKELRRFLGMSGYYRRFVEHYADIANPLYLLLRKKRKWEWSKMEEEAFKELKRRLQEPPVVHHFQESWPIEIHCDASRSGLGAVLIQKKEDQEHVVTYISRKLSATEENYHSNELECLAVVWALRVLRPYVLGRPFRVLTDSSAVKWLFDKRSERQIRKVGNGVDGVSRNCKVRAS</sequence>
<evidence type="ECO:0000256" key="11">
    <source>
        <dbReference type="PROSITE-ProRule" id="PRU00047"/>
    </source>
</evidence>
<dbReference type="FunFam" id="3.10.20.370:FF:000001">
    <property type="entry name" value="Retrovirus-related Pol polyprotein from transposon 17.6-like protein"/>
    <property type="match status" value="1"/>
</dbReference>
<evidence type="ECO:0000256" key="2">
    <source>
        <dbReference type="ARBA" id="ARBA00022679"/>
    </source>
</evidence>
<evidence type="ECO:0000256" key="10">
    <source>
        <dbReference type="ARBA" id="ARBA00023268"/>
    </source>
</evidence>
<dbReference type="InterPro" id="IPR043502">
    <property type="entry name" value="DNA/RNA_pol_sf"/>
</dbReference>
<evidence type="ECO:0000256" key="6">
    <source>
        <dbReference type="ARBA" id="ARBA00022759"/>
    </source>
</evidence>
<keyword evidence="4" id="KW-0540">Nuclease</keyword>
<dbReference type="Pfam" id="PF17919">
    <property type="entry name" value="RT_RNaseH_2"/>
    <property type="match status" value="1"/>
</dbReference>
<dbReference type="SUPFAM" id="SSF50630">
    <property type="entry name" value="Acid proteases"/>
    <property type="match status" value="1"/>
</dbReference>
<dbReference type="Gene3D" id="2.40.70.10">
    <property type="entry name" value="Acid Proteases"/>
    <property type="match status" value="1"/>
</dbReference>
<dbReference type="GO" id="GO:0004190">
    <property type="term" value="F:aspartic-type endopeptidase activity"/>
    <property type="evidence" value="ECO:0007669"/>
    <property type="project" value="UniProtKB-KW"/>
</dbReference>
<dbReference type="WBParaSite" id="TMUE_2000009842.1">
    <property type="protein sequence ID" value="TMUE_2000009842.1"/>
    <property type="gene ID" value="WBGene00300752"/>
</dbReference>
<keyword evidence="6" id="KW-0255">Endonuclease</keyword>
<dbReference type="InterPro" id="IPR043128">
    <property type="entry name" value="Rev_trsase/Diguanyl_cyclase"/>
</dbReference>
<dbReference type="GO" id="GO:0019899">
    <property type="term" value="F:enzyme binding"/>
    <property type="evidence" value="ECO:0007669"/>
    <property type="project" value="UniProtKB-ARBA"/>
</dbReference>
<evidence type="ECO:0000256" key="3">
    <source>
        <dbReference type="ARBA" id="ARBA00022695"/>
    </source>
</evidence>
<keyword evidence="11" id="KW-0863">Zinc-finger</keyword>
<reference evidence="16" key="1">
    <citation type="submission" date="2019-12" db="UniProtKB">
        <authorList>
            <consortium name="WormBaseParasite"/>
        </authorList>
    </citation>
    <scope>IDENTIFICATION</scope>
</reference>
<keyword evidence="3" id="KW-0548">Nucleotidyltransferase</keyword>
<organism evidence="15 16">
    <name type="scientific">Trichuris muris</name>
    <name type="common">Mouse whipworm</name>
    <dbReference type="NCBI Taxonomy" id="70415"/>
    <lineage>
        <taxon>Eukaryota</taxon>
        <taxon>Metazoa</taxon>
        <taxon>Ecdysozoa</taxon>
        <taxon>Nematoda</taxon>
        <taxon>Enoplea</taxon>
        <taxon>Dorylaimia</taxon>
        <taxon>Trichinellida</taxon>
        <taxon>Trichuridae</taxon>
        <taxon>Trichuris</taxon>
    </lineage>
</organism>
<dbReference type="AlphaFoldDB" id="A0A5S6QSG4"/>
<evidence type="ECO:0000256" key="1">
    <source>
        <dbReference type="ARBA" id="ARBA00022670"/>
    </source>
</evidence>
<dbReference type="InterPro" id="IPR021109">
    <property type="entry name" value="Peptidase_aspartic_dom_sf"/>
</dbReference>
<evidence type="ECO:0000313" key="16">
    <source>
        <dbReference type="WBParaSite" id="TMUE_2000009842.1"/>
    </source>
</evidence>
<dbReference type="SUPFAM" id="SSF56672">
    <property type="entry name" value="DNA/RNA polymerases"/>
    <property type="match status" value="1"/>
</dbReference>
<dbReference type="InterPro" id="IPR000477">
    <property type="entry name" value="RT_dom"/>
</dbReference>
<evidence type="ECO:0000256" key="5">
    <source>
        <dbReference type="ARBA" id="ARBA00022750"/>
    </source>
</evidence>
<dbReference type="GO" id="GO:0003677">
    <property type="term" value="F:DNA binding"/>
    <property type="evidence" value="ECO:0007669"/>
    <property type="project" value="UniProtKB-KW"/>
</dbReference>
<dbReference type="GO" id="GO:0006508">
    <property type="term" value="P:proteolysis"/>
    <property type="evidence" value="ECO:0007669"/>
    <property type="project" value="UniProtKB-KW"/>
</dbReference>
<dbReference type="InterPro" id="IPR001878">
    <property type="entry name" value="Znf_CCHC"/>
</dbReference>
<evidence type="ECO:0000313" key="15">
    <source>
        <dbReference type="Proteomes" id="UP000046395"/>
    </source>
</evidence>
<protein>
    <submittedName>
        <fullName evidence="16">Reverse transcriptase</fullName>
    </submittedName>
</protein>
<keyword evidence="11" id="KW-0479">Metal-binding</keyword>
<accession>A0A5S6QSG4</accession>
<dbReference type="SMART" id="SM00343">
    <property type="entry name" value="ZnF_C2HC"/>
    <property type="match status" value="1"/>
</dbReference>
<evidence type="ECO:0000256" key="8">
    <source>
        <dbReference type="ARBA" id="ARBA00022918"/>
    </source>
</evidence>
<evidence type="ECO:0000259" key="14">
    <source>
        <dbReference type="PROSITE" id="PS50878"/>
    </source>
</evidence>
<feature type="region of interest" description="Disordered" evidence="12">
    <location>
        <begin position="293"/>
        <end position="323"/>
    </location>
</feature>
<keyword evidence="9" id="KW-0238">DNA-binding</keyword>
<dbReference type="Gene3D" id="3.30.70.270">
    <property type="match status" value="2"/>
</dbReference>
<dbReference type="Gene3D" id="3.10.10.10">
    <property type="entry name" value="HIV Type 1 Reverse Transcriptase, subunit A, domain 1"/>
    <property type="match status" value="1"/>
</dbReference>
<keyword evidence="7" id="KW-0378">Hydrolase</keyword>
<name>A0A5S6QSG4_TRIMR</name>
<dbReference type="FunFam" id="3.10.10.10:FF:000007">
    <property type="entry name" value="Retrovirus-related Pol polyprotein from transposon 17.6-like Protein"/>
    <property type="match status" value="1"/>
</dbReference>
<evidence type="ECO:0000256" key="12">
    <source>
        <dbReference type="SAM" id="MobiDB-lite"/>
    </source>
</evidence>
<dbReference type="GO" id="GO:0008270">
    <property type="term" value="F:zinc ion binding"/>
    <property type="evidence" value="ECO:0007669"/>
    <property type="project" value="UniProtKB-KW"/>
</dbReference>
<dbReference type="CDD" id="cd09274">
    <property type="entry name" value="RNase_HI_RT_Ty3"/>
    <property type="match status" value="1"/>
</dbReference>
<proteinExistence type="predicted"/>
<keyword evidence="10" id="KW-0511">Multifunctional enzyme</keyword>
<dbReference type="Gene3D" id="4.10.60.10">
    <property type="entry name" value="Zinc finger, CCHC-type"/>
    <property type="match status" value="1"/>
</dbReference>
<feature type="domain" description="Reverse transcriptase" evidence="14">
    <location>
        <begin position="558"/>
        <end position="737"/>
    </location>
</feature>
<dbReference type="PROSITE" id="PS50158">
    <property type="entry name" value="ZF_CCHC"/>
    <property type="match status" value="1"/>
</dbReference>
<feature type="compositionally biased region" description="Polar residues" evidence="12">
    <location>
        <begin position="301"/>
        <end position="323"/>
    </location>
</feature>
<dbReference type="InterPro" id="IPR036875">
    <property type="entry name" value="Znf_CCHC_sf"/>
</dbReference>
<keyword evidence="8" id="KW-0695">RNA-directed DNA polymerase</keyword>
<dbReference type="InterPro" id="IPR050951">
    <property type="entry name" value="Retrovirus_Pol_polyprotein"/>
</dbReference>
<dbReference type="PANTHER" id="PTHR37984:SF5">
    <property type="entry name" value="PROTEIN NYNRIN-LIKE"/>
    <property type="match status" value="1"/>
</dbReference>
<dbReference type="PANTHER" id="PTHR37984">
    <property type="entry name" value="PROTEIN CBG26694"/>
    <property type="match status" value="1"/>
</dbReference>
<dbReference type="Gene3D" id="3.10.20.370">
    <property type="match status" value="1"/>
</dbReference>
<dbReference type="SUPFAM" id="SSF57756">
    <property type="entry name" value="Retrovirus zinc finger-like domains"/>
    <property type="match status" value="1"/>
</dbReference>
<dbReference type="FunFam" id="3.30.70.270:FF:000026">
    <property type="entry name" value="Transposon Ty3-G Gag-Pol polyprotein"/>
    <property type="match status" value="1"/>
</dbReference>
<evidence type="ECO:0000256" key="9">
    <source>
        <dbReference type="ARBA" id="ARBA00023125"/>
    </source>
</evidence>
<dbReference type="GO" id="GO:0003964">
    <property type="term" value="F:RNA-directed DNA polymerase activity"/>
    <property type="evidence" value="ECO:0007669"/>
    <property type="project" value="UniProtKB-KW"/>
</dbReference>
<dbReference type="GO" id="GO:0004519">
    <property type="term" value="F:endonuclease activity"/>
    <property type="evidence" value="ECO:0007669"/>
    <property type="project" value="UniProtKB-KW"/>
</dbReference>
<evidence type="ECO:0000256" key="4">
    <source>
        <dbReference type="ARBA" id="ARBA00022722"/>
    </source>
</evidence>
<keyword evidence="1" id="KW-0645">Protease</keyword>
<evidence type="ECO:0000256" key="7">
    <source>
        <dbReference type="ARBA" id="ARBA00022801"/>
    </source>
</evidence>
<keyword evidence="5" id="KW-0064">Aspartyl protease</keyword>
<dbReference type="Pfam" id="PF00078">
    <property type="entry name" value="RVT_1"/>
    <property type="match status" value="1"/>
</dbReference>
<feature type="domain" description="CCHC-type" evidence="13">
    <location>
        <begin position="281"/>
        <end position="296"/>
    </location>
</feature>
<dbReference type="STRING" id="70415.A0A5S6QSG4"/>